<dbReference type="EMBL" id="CAJVPU010002119">
    <property type="protein sequence ID" value="CAG8495348.1"/>
    <property type="molecule type" value="Genomic_DNA"/>
</dbReference>
<protein>
    <submittedName>
        <fullName evidence="1">1439_t:CDS:1</fullName>
    </submittedName>
</protein>
<organism evidence="1 2">
    <name type="scientific">Dentiscutata heterogama</name>
    <dbReference type="NCBI Taxonomy" id="1316150"/>
    <lineage>
        <taxon>Eukaryota</taxon>
        <taxon>Fungi</taxon>
        <taxon>Fungi incertae sedis</taxon>
        <taxon>Mucoromycota</taxon>
        <taxon>Glomeromycotina</taxon>
        <taxon>Glomeromycetes</taxon>
        <taxon>Diversisporales</taxon>
        <taxon>Gigasporaceae</taxon>
        <taxon>Dentiscutata</taxon>
    </lineage>
</organism>
<evidence type="ECO:0000313" key="1">
    <source>
        <dbReference type="EMBL" id="CAG8495348.1"/>
    </source>
</evidence>
<proteinExistence type="predicted"/>
<comment type="caution">
    <text evidence="1">The sequence shown here is derived from an EMBL/GenBank/DDBJ whole genome shotgun (WGS) entry which is preliminary data.</text>
</comment>
<name>A0ACA9KV73_9GLOM</name>
<dbReference type="Proteomes" id="UP000789702">
    <property type="component" value="Unassembled WGS sequence"/>
</dbReference>
<accession>A0ACA9KV73</accession>
<keyword evidence="2" id="KW-1185">Reference proteome</keyword>
<feature type="non-terminal residue" evidence="1">
    <location>
        <position position="42"/>
    </location>
</feature>
<reference evidence="1" key="1">
    <citation type="submission" date="2021-06" db="EMBL/GenBank/DDBJ databases">
        <authorList>
            <person name="Kallberg Y."/>
            <person name="Tangrot J."/>
            <person name="Rosling A."/>
        </authorList>
    </citation>
    <scope>NUCLEOTIDE SEQUENCE</scope>
    <source>
        <strain evidence="1">IL203A</strain>
    </source>
</reference>
<gene>
    <name evidence="1" type="ORF">DHETER_LOCUS2751</name>
</gene>
<sequence length="42" mass="4582">MASPTQLQQPSSGQQRIASQIPTNASQPLMDTSISEYTNMSR</sequence>
<evidence type="ECO:0000313" key="2">
    <source>
        <dbReference type="Proteomes" id="UP000789702"/>
    </source>
</evidence>